<proteinExistence type="predicted"/>
<reference evidence="1 2" key="1">
    <citation type="journal article" date="2021" name="Commun. Biol.">
        <title>The genome of Shorea leprosula (Dipterocarpaceae) highlights the ecological relevance of drought in aseasonal tropical rainforests.</title>
        <authorList>
            <person name="Ng K.K.S."/>
            <person name="Kobayashi M.J."/>
            <person name="Fawcett J.A."/>
            <person name="Hatakeyama M."/>
            <person name="Paape T."/>
            <person name="Ng C.H."/>
            <person name="Ang C.C."/>
            <person name="Tnah L.H."/>
            <person name="Lee C.T."/>
            <person name="Nishiyama T."/>
            <person name="Sese J."/>
            <person name="O'Brien M.J."/>
            <person name="Copetti D."/>
            <person name="Mohd Noor M.I."/>
            <person name="Ong R.C."/>
            <person name="Putra M."/>
            <person name="Sireger I.Z."/>
            <person name="Indrioko S."/>
            <person name="Kosugi Y."/>
            <person name="Izuno A."/>
            <person name="Isagi Y."/>
            <person name="Lee S.L."/>
            <person name="Shimizu K.K."/>
        </authorList>
    </citation>
    <scope>NUCLEOTIDE SEQUENCE [LARGE SCALE GENOMIC DNA]</scope>
    <source>
        <strain evidence="1">214</strain>
    </source>
</reference>
<comment type="caution">
    <text evidence="1">The sequence shown here is derived from an EMBL/GenBank/DDBJ whole genome shotgun (WGS) entry which is preliminary data.</text>
</comment>
<keyword evidence="2" id="KW-1185">Reference proteome</keyword>
<dbReference type="EMBL" id="BPVZ01000097">
    <property type="protein sequence ID" value="GKV32648.1"/>
    <property type="molecule type" value="Genomic_DNA"/>
</dbReference>
<gene>
    <name evidence="1" type="ORF">SLEP1_g41241</name>
</gene>
<evidence type="ECO:0000313" key="1">
    <source>
        <dbReference type="EMBL" id="GKV32648.1"/>
    </source>
</evidence>
<name>A0AAV5L5Y1_9ROSI</name>
<evidence type="ECO:0000313" key="2">
    <source>
        <dbReference type="Proteomes" id="UP001054252"/>
    </source>
</evidence>
<organism evidence="1 2">
    <name type="scientific">Rubroshorea leprosula</name>
    <dbReference type="NCBI Taxonomy" id="152421"/>
    <lineage>
        <taxon>Eukaryota</taxon>
        <taxon>Viridiplantae</taxon>
        <taxon>Streptophyta</taxon>
        <taxon>Embryophyta</taxon>
        <taxon>Tracheophyta</taxon>
        <taxon>Spermatophyta</taxon>
        <taxon>Magnoliopsida</taxon>
        <taxon>eudicotyledons</taxon>
        <taxon>Gunneridae</taxon>
        <taxon>Pentapetalae</taxon>
        <taxon>rosids</taxon>
        <taxon>malvids</taxon>
        <taxon>Malvales</taxon>
        <taxon>Dipterocarpaceae</taxon>
        <taxon>Rubroshorea</taxon>
    </lineage>
</organism>
<dbReference type="Proteomes" id="UP001054252">
    <property type="component" value="Unassembled WGS sequence"/>
</dbReference>
<accession>A0AAV5L5Y1</accession>
<dbReference type="AlphaFoldDB" id="A0AAV5L5Y1"/>
<protein>
    <submittedName>
        <fullName evidence="1">Uncharacterized protein</fullName>
    </submittedName>
</protein>
<sequence length="81" mass="9023">MKRQSSSSSFLHYCRIASSPKPLPYLSHCCRISFLTKAMAVEHSRSNKSWCRSSSSSFLHCCRTPLMAVGPLAGIDQKDQS</sequence>